<proteinExistence type="predicted"/>
<gene>
    <name evidence="3" type="ORF">Bca52824_033790</name>
</gene>
<feature type="transmembrane region" description="Helical" evidence="2">
    <location>
        <begin position="20"/>
        <end position="38"/>
    </location>
</feature>
<name>A0A8X7SJE0_BRACI</name>
<feature type="coiled-coil region" evidence="1">
    <location>
        <begin position="390"/>
        <end position="445"/>
    </location>
</feature>
<keyword evidence="2" id="KW-0812">Transmembrane</keyword>
<evidence type="ECO:0000313" key="4">
    <source>
        <dbReference type="Proteomes" id="UP000886595"/>
    </source>
</evidence>
<reference evidence="3 4" key="1">
    <citation type="submission" date="2020-02" db="EMBL/GenBank/DDBJ databases">
        <authorList>
            <person name="Ma Q."/>
            <person name="Huang Y."/>
            <person name="Song X."/>
            <person name="Pei D."/>
        </authorList>
    </citation>
    <scope>NUCLEOTIDE SEQUENCE [LARGE SCALE GENOMIC DNA]</scope>
    <source>
        <strain evidence="3">Sxm20200214</strain>
        <tissue evidence="3">Leaf</tissue>
    </source>
</reference>
<keyword evidence="2" id="KW-1133">Transmembrane helix</keyword>
<keyword evidence="1" id="KW-0175">Coiled coil</keyword>
<evidence type="ECO:0000313" key="3">
    <source>
        <dbReference type="EMBL" id="KAG2305139.1"/>
    </source>
</evidence>
<accession>A0A8X7SJE0</accession>
<comment type="caution">
    <text evidence="3">The sequence shown here is derived from an EMBL/GenBank/DDBJ whole genome shotgun (WGS) entry which is preliminary data.</text>
</comment>
<dbReference type="AlphaFoldDB" id="A0A8X7SJE0"/>
<protein>
    <submittedName>
        <fullName evidence="3">Uncharacterized protein</fullName>
    </submittedName>
</protein>
<dbReference type="EMBL" id="JAAMPC010000007">
    <property type="protein sequence ID" value="KAG2305139.1"/>
    <property type="molecule type" value="Genomic_DNA"/>
</dbReference>
<evidence type="ECO:0000256" key="2">
    <source>
        <dbReference type="SAM" id="Phobius"/>
    </source>
</evidence>
<dbReference type="Proteomes" id="UP000886595">
    <property type="component" value="Unassembled WGS sequence"/>
</dbReference>
<dbReference type="OrthoDB" id="1093811at2759"/>
<sequence length="553" mass="60822">MIGGWCRLRVLGLYSLRAPRVLLFVGLCWAFLLSLQLANGPRGPRLKKKGCGRHLQDGCAYIVSLFFSRGCGFPFLVVTSYTANRDVAISQMSPAAIRNMVIAMVLGAEVNVNVDVEFFEMISQLNFITDETFSVSIKARCRLMDGRGPSKADGWKRKYFFMRISPASVVDSSAHWPLPSWASDRLTRILGPGRIAWNDLSDQRVRRSIPRINAAFREVRAETSSVAGSLKRKRERSPGRKMGKTAAVSSSPFIDSVIPTACSSGEPAVDRKRTLVAVSAHVLAASPLAVSSCPDVSVGVDAGIAGAVKLPLSCDSKRNAGIAGAVKLPLSVDSKRRREELVPFQTDPLSLPPADCARLVHGFRLPSSSMSSFEDLAFSREYVEWASFEAQILEENSSKLEGENRDLRAEVDGLKEDATEFDHREKELLSQKTALEADVARLNESCGELVESERRRVESAMLTRFGDFVEKVRKYLVDRDVARPHILVETQLSGVIGCLKLLIGEGIPMPAEKLAENEQALSVQSAIFDQMEVHDLELSDLPSFSIDNDSTID</sequence>
<keyword evidence="4" id="KW-1185">Reference proteome</keyword>
<keyword evidence="2" id="KW-0472">Membrane</keyword>
<organism evidence="3 4">
    <name type="scientific">Brassica carinata</name>
    <name type="common">Ethiopian mustard</name>
    <name type="synonym">Abyssinian cabbage</name>
    <dbReference type="NCBI Taxonomy" id="52824"/>
    <lineage>
        <taxon>Eukaryota</taxon>
        <taxon>Viridiplantae</taxon>
        <taxon>Streptophyta</taxon>
        <taxon>Embryophyta</taxon>
        <taxon>Tracheophyta</taxon>
        <taxon>Spermatophyta</taxon>
        <taxon>Magnoliopsida</taxon>
        <taxon>eudicotyledons</taxon>
        <taxon>Gunneridae</taxon>
        <taxon>Pentapetalae</taxon>
        <taxon>rosids</taxon>
        <taxon>malvids</taxon>
        <taxon>Brassicales</taxon>
        <taxon>Brassicaceae</taxon>
        <taxon>Brassiceae</taxon>
        <taxon>Brassica</taxon>
    </lineage>
</organism>
<evidence type="ECO:0000256" key="1">
    <source>
        <dbReference type="SAM" id="Coils"/>
    </source>
</evidence>